<dbReference type="STRING" id="1313304.CALK_0724"/>
<dbReference type="InterPro" id="IPR046342">
    <property type="entry name" value="CBS_dom_sf"/>
</dbReference>
<dbReference type="Pfam" id="PF01595">
    <property type="entry name" value="CNNM"/>
    <property type="match status" value="1"/>
</dbReference>
<dbReference type="PANTHER" id="PTHR22777">
    <property type="entry name" value="HEMOLYSIN-RELATED"/>
    <property type="match status" value="1"/>
</dbReference>
<dbReference type="InterPro" id="IPR036318">
    <property type="entry name" value="FAD-bd_PCMH-like_sf"/>
</dbReference>
<dbReference type="GO" id="GO:0005886">
    <property type="term" value="C:plasma membrane"/>
    <property type="evidence" value="ECO:0007669"/>
    <property type="project" value="TreeGrafter"/>
</dbReference>
<dbReference type="EMBL" id="ASJR01000005">
    <property type="protein sequence ID" value="ERP38707.1"/>
    <property type="molecule type" value="Genomic_DNA"/>
</dbReference>
<evidence type="ECO:0000313" key="6">
    <source>
        <dbReference type="EMBL" id="ERP38707.1"/>
    </source>
</evidence>
<dbReference type="PROSITE" id="PS51846">
    <property type="entry name" value="CNNM"/>
    <property type="match status" value="1"/>
</dbReference>
<evidence type="ECO:0000256" key="4">
    <source>
        <dbReference type="SAM" id="Phobius"/>
    </source>
</evidence>
<keyword evidence="2" id="KW-0129">CBS domain</keyword>
<dbReference type="OrthoDB" id="9798188at2"/>
<dbReference type="GO" id="GO:0050660">
    <property type="term" value="F:flavin adenine dinucleotide binding"/>
    <property type="evidence" value="ECO:0007669"/>
    <property type="project" value="InterPro"/>
</dbReference>
<sequence>MVSFIATVLLLLVSGFFSAAETALFSLRREEVSRLSQGDFRDKAIYSLLKTPEETIITILLANLCLNLFIISGTTHLLHASFGDSLLISVAGSTGILLVFGEIIPKSRAVSHATEYARFCAPILRFVTNALSPGVFLFKTINRRLLYFNSSYILRAPAPYVTPDEYLTALRKSKQRHEVSQEAYDFIMQYMSLGQRSVTVCASHRFEVGAIPNLHMVFPQSGRVPEHVVYEGHHIDPPWFSVHRSIGEILEFFREQGVSLVLLNDEYGDYYGVCRVCDVLQYWQNVVNPPVHAAHFPLFIRGDAPVTAYTTLLPEKLRAVGENCKTINGAVIGYLGKIPPRGYSFRLESYIFTVVAADARRIRKIQIKRCL</sequence>
<keyword evidence="3 4" id="KW-0812">Transmembrane</keyword>
<feature type="transmembrane region" description="Helical" evidence="4">
    <location>
        <begin position="56"/>
        <end position="78"/>
    </location>
</feature>
<keyword evidence="3 4" id="KW-1133">Transmembrane helix</keyword>
<dbReference type="Gene3D" id="3.30.465.10">
    <property type="match status" value="1"/>
</dbReference>
<keyword evidence="7" id="KW-1185">Reference proteome</keyword>
<dbReference type="InterPro" id="IPR016169">
    <property type="entry name" value="FAD-bd_PCMH_sub2"/>
</dbReference>
<evidence type="ECO:0000256" key="2">
    <source>
        <dbReference type="ARBA" id="ARBA00023122"/>
    </source>
</evidence>
<feature type="domain" description="CNNM transmembrane" evidence="5">
    <location>
        <begin position="1"/>
        <end position="183"/>
    </location>
</feature>
<dbReference type="PANTHER" id="PTHR22777:SF17">
    <property type="entry name" value="UPF0053 PROTEIN SLL0260"/>
    <property type="match status" value="1"/>
</dbReference>
<dbReference type="AlphaFoldDB" id="U7D9K6"/>
<gene>
    <name evidence="6" type="ORF">CALK_0724</name>
</gene>
<accession>U7D9K6</accession>
<organism evidence="6 7">
    <name type="scientific">Chitinivibrio alkaliphilus ACht1</name>
    <dbReference type="NCBI Taxonomy" id="1313304"/>
    <lineage>
        <taxon>Bacteria</taxon>
        <taxon>Pseudomonadati</taxon>
        <taxon>Fibrobacterota</taxon>
        <taxon>Chitinivibrionia</taxon>
        <taxon>Chitinivibrionales</taxon>
        <taxon>Chitinivibrionaceae</taxon>
        <taxon>Chitinivibrio</taxon>
    </lineage>
</organism>
<dbReference type="eggNOG" id="COG1253">
    <property type="taxonomic scope" value="Bacteria"/>
</dbReference>
<feature type="transmembrane region" description="Helical" evidence="4">
    <location>
        <begin position="85"/>
        <end position="104"/>
    </location>
</feature>
<evidence type="ECO:0000259" key="5">
    <source>
        <dbReference type="PROSITE" id="PS51846"/>
    </source>
</evidence>
<keyword evidence="3 4" id="KW-0472">Membrane</keyword>
<dbReference type="Proteomes" id="UP000017148">
    <property type="component" value="Unassembled WGS sequence"/>
</dbReference>
<dbReference type="SUPFAM" id="SSF54631">
    <property type="entry name" value="CBS-domain pair"/>
    <property type="match status" value="1"/>
</dbReference>
<name>U7D9K6_9BACT</name>
<dbReference type="Pfam" id="PF03471">
    <property type="entry name" value="CorC_HlyC"/>
    <property type="match status" value="1"/>
</dbReference>
<evidence type="ECO:0000256" key="3">
    <source>
        <dbReference type="PROSITE-ProRule" id="PRU01193"/>
    </source>
</evidence>
<evidence type="ECO:0000313" key="7">
    <source>
        <dbReference type="Proteomes" id="UP000017148"/>
    </source>
</evidence>
<dbReference type="RefSeq" id="WP_022636242.1">
    <property type="nucleotide sequence ID" value="NZ_ASJR01000005.1"/>
</dbReference>
<protein>
    <submittedName>
        <fullName evidence="6">Putative hemolysin-like protein</fullName>
    </submittedName>
</protein>
<comment type="caution">
    <text evidence="6">The sequence shown here is derived from an EMBL/GenBank/DDBJ whole genome shotgun (WGS) entry which is preliminary data.</text>
</comment>
<proteinExistence type="predicted"/>
<reference evidence="6 7" key="1">
    <citation type="journal article" date="2013" name="Environ. Microbiol.">
        <title>Genome analysis of Chitinivibrio alkaliphilus gen. nov., sp. nov., a novel extremely haloalkaliphilic anaerobic chitinolytic bacterium from the candidate phylum Termite Group 3.</title>
        <authorList>
            <person name="Sorokin D.Y."/>
            <person name="Gumerov V.M."/>
            <person name="Rakitin A.L."/>
            <person name="Beletsky A.V."/>
            <person name="Damste J.S."/>
            <person name="Muyzer G."/>
            <person name="Mardanov A.V."/>
            <person name="Ravin N.V."/>
        </authorList>
    </citation>
    <scope>NUCLEOTIDE SEQUENCE [LARGE SCALE GENOMIC DNA]</scope>
    <source>
        <strain evidence="6 7">ACht1</strain>
    </source>
</reference>
<dbReference type="SUPFAM" id="SSF56176">
    <property type="entry name" value="FAD-binding/transporter-associated domain-like"/>
    <property type="match status" value="1"/>
</dbReference>
<dbReference type="InterPro" id="IPR005170">
    <property type="entry name" value="Transptr-assoc_dom"/>
</dbReference>
<feature type="transmembrane region" description="Helical" evidence="4">
    <location>
        <begin position="116"/>
        <end position="138"/>
    </location>
</feature>
<dbReference type="InterPro" id="IPR002550">
    <property type="entry name" value="CNNM"/>
</dbReference>
<keyword evidence="1" id="KW-0677">Repeat</keyword>
<evidence type="ECO:0000256" key="1">
    <source>
        <dbReference type="ARBA" id="ARBA00022737"/>
    </source>
</evidence>